<keyword evidence="1" id="KW-0732">Signal</keyword>
<protein>
    <recommendedName>
        <fullName evidence="4">Cohesin domain-containing protein</fullName>
    </recommendedName>
</protein>
<feature type="signal peptide" evidence="1">
    <location>
        <begin position="1"/>
        <end position="18"/>
    </location>
</feature>
<evidence type="ECO:0000256" key="1">
    <source>
        <dbReference type="SAM" id="SignalP"/>
    </source>
</evidence>
<reference evidence="2 3" key="1">
    <citation type="submission" date="2019-03" db="EMBL/GenBank/DDBJ databases">
        <title>Lake Tanganyika Metagenome-Assembled Genomes (MAGs).</title>
        <authorList>
            <person name="Tran P."/>
        </authorList>
    </citation>
    <scope>NUCLEOTIDE SEQUENCE [LARGE SCALE GENOMIC DNA]</scope>
    <source>
        <strain evidence="2">K_DeepCast_65m_m2_236</strain>
    </source>
</reference>
<accession>A0A937X2K0</accession>
<proteinExistence type="predicted"/>
<sequence>MFKKAFAGSLLVATVAVAGCDMVNNLIPPVSAPLPEKTVTLKDIWSDAPNFEGKTDKIPAFPTSGDGVSIPNDEIGIEVPVPADAKDKVNNVKKATIDLTFENEIPAPISFKVFLAKEKPYASTTIGGADLAAGGTTAKTSTGSVTIDTALLRETKLYLGFKVKSTGTTEAVSINSAAKLTIKPKLVLQVKLI</sequence>
<dbReference type="Proteomes" id="UP000703893">
    <property type="component" value="Unassembled WGS sequence"/>
</dbReference>
<evidence type="ECO:0008006" key="4">
    <source>
        <dbReference type="Google" id="ProtNLM"/>
    </source>
</evidence>
<gene>
    <name evidence="2" type="ORF">FJZ00_06175</name>
</gene>
<evidence type="ECO:0000313" key="3">
    <source>
        <dbReference type="Proteomes" id="UP000703893"/>
    </source>
</evidence>
<name>A0A937X2K0_9BACT</name>
<evidence type="ECO:0000313" key="2">
    <source>
        <dbReference type="EMBL" id="MBM3274718.1"/>
    </source>
</evidence>
<dbReference type="PROSITE" id="PS51257">
    <property type="entry name" value="PROKAR_LIPOPROTEIN"/>
    <property type="match status" value="1"/>
</dbReference>
<comment type="caution">
    <text evidence="2">The sequence shown here is derived from an EMBL/GenBank/DDBJ whole genome shotgun (WGS) entry which is preliminary data.</text>
</comment>
<organism evidence="2 3">
    <name type="scientific">Candidatus Tanganyikabacteria bacterium</name>
    <dbReference type="NCBI Taxonomy" id="2961651"/>
    <lineage>
        <taxon>Bacteria</taxon>
        <taxon>Bacillati</taxon>
        <taxon>Candidatus Sericytochromatia</taxon>
        <taxon>Candidatus Tanganyikabacteria</taxon>
    </lineage>
</organism>
<dbReference type="EMBL" id="VGJX01000305">
    <property type="protein sequence ID" value="MBM3274718.1"/>
    <property type="molecule type" value="Genomic_DNA"/>
</dbReference>
<feature type="chain" id="PRO_5037727939" description="Cohesin domain-containing protein" evidence="1">
    <location>
        <begin position="19"/>
        <end position="193"/>
    </location>
</feature>
<dbReference type="AlphaFoldDB" id="A0A937X2K0"/>